<evidence type="ECO:0000313" key="2">
    <source>
        <dbReference type="EMBL" id="QIZ71609.1"/>
    </source>
</evidence>
<feature type="region of interest" description="Disordered" evidence="1">
    <location>
        <begin position="46"/>
        <end position="66"/>
    </location>
</feature>
<evidence type="ECO:0000313" key="3">
    <source>
        <dbReference type="Proteomes" id="UP000500857"/>
    </source>
</evidence>
<feature type="compositionally biased region" description="Acidic residues" evidence="1">
    <location>
        <begin position="55"/>
        <end position="66"/>
    </location>
</feature>
<dbReference type="Proteomes" id="UP000500857">
    <property type="component" value="Chromosome"/>
</dbReference>
<keyword evidence="3" id="KW-1185">Reference proteome</keyword>
<name>A0A6H1U1W4_9CYAN</name>
<dbReference type="KEGG" id="oxy:HCG48_14280"/>
<protein>
    <submittedName>
        <fullName evidence="2">Uncharacterized protein</fullName>
    </submittedName>
</protein>
<sequence length="66" mass="7129">MIHVVLSAVAIVVSSGTGVVSDRSEFAIFASYFRDSSRFEEVAIAHNTTSKTDPNEESDDPIVDPN</sequence>
<proteinExistence type="predicted"/>
<accession>A0A6H1U1W4</accession>
<dbReference type="AlphaFoldDB" id="A0A6H1U1W4"/>
<organism evidence="2 3">
    <name type="scientific">Oxynema aestuarii AP17</name>
    <dbReference type="NCBI Taxonomy" id="2064643"/>
    <lineage>
        <taxon>Bacteria</taxon>
        <taxon>Bacillati</taxon>
        <taxon>Cyanobacteriota</taxon>
        <taxon>Cyanophyceae</taxon>
        <taxon>Oscillatoriophycideae</taxon>
        <taxon>Oscillatoriales</taxon>
        <taxon>Oscillatoriaceae</taxon>
        <taxon>Oxynema</taxon>
        <taxon>Oxynema aestuarii</taxon>
    </lineage>
</organism>
<reference evidence="2 3" key="1">
    <citation type="submission" date="2020-04" db="EMBL/GenBank/DDBJ databases">
        <authorList>
            <person name="Basu S."/>
            <person name="Maruthanayagam V."/>
            <person name="Chakraborty S."/>
            <person name="Pramanik A."/>
            <person name="Mukherjee J."/>
            <person name="Brink B."/>
        </authorList>
    </citation>
    <scope>NUCLEOTIDE SEQUENCE [LARGE SCALE GENOMIC DNA]</scope>
    <source>
        <strain evidence="2 3">AP17</strain>
    </source>
</reference>
<gene>
    <name evidence="2" type="ORF">HCG48_14280</name>
</gene>
<evidence type="ECO:0000256" key="1">
    <source>
        <dbReference type="SAM" id="MobiDB-lite"/>
    </source>
</evidence>
<dbReference type="EMBL" id="CP051167">
    <property type="protein sequence ID" value="QIZ71609.1"/>
    <property type="molecule type" value="Genomic_DNA"/>
</dbReference>
<dbReference type="RefSeq" id="WP_168569761.1">
    <property type="nucleotide sequence ID" value="NZ_CP051167.1"/>
</dbReference>